<dbReference type="STRING" id="81408.B4119_0332"/>
<protein>
    <submittedName>
        <fullName evidence="1">Uncharacterized protein</fullName>
    </submittedName>
</protein>
<comment type="caution">
    <text evidence="1">The sequence shown here is derived from an EMBL/GenBank/DDBJ whole genome shotgun (WGS) entry which is preliminary data.</text>
</comment>
<dbReference type="Proteomes" id="UP000075455">
    <property type="component" value="Unassembled WGS sequence"/>
</dbReference>
<accession>A0A150LAB0</accession>
<gene>
    <name evidence="1" type="ORF">B4119_0332</name>
</gene>
<evidence type="ECO:0000313" key="2">
    <source>
        <dbReference type="Proteomes" id="UP000075455"/>
    </source>
</evidence>
<proteinExistence type="predicted"/>
<organism evidence="1 2">
    <name type="scientific">Saccharococcus caldoxylosilyticus</name>
    <dbReference type="NCBI Taxonomy" id="81408"/>
    <lineage>
        <taxon>Bacteria</taxon>
        <taxon>Bacillati</taxon>
        <taxon>Bacillota</taxon>
        <taxon>Bacilli</taxon>
        <taxon>Bacillales</taxon>
        <taxon>Anoxybacillaceae</taxon>
        <taxon>Saccharococcus</taxon>
    </lineage>
</organism>
<reference evidence="1 2" key="1">
    <citation type="submission" date="2016-01" db="EMBL/GenBank/DDBJ databases">
        <title>Draft Genome Sequences of Seven Thermophilic Sporeformers Isolated from Foods.</title>
        <authorList>
            <person name="Berendsen E.M."/>
            <person name="Wells-Bennik M.H."/>
            <person name="Krawcyk A.O."/>
            <person name="De Jong A."/>
            <person name="Holsappel S."/>
            <person name="Eijlander R.T."/>
            <person name="Kuipers O.P."/>
        </authorList>
    </citation>
    <scope>NUCLEOTIDE SEQUENCE [LARGE SCALE GENOMIC DNA]</scope>
    <source>
        <strain evidence="1 2">B4119</strain>
    </source>
</reference>
<dbReference type="AlphaFoldDB" id="A0A150LAB0"/>
<sequence length="54" mass="6244">MRERKEYYYAKAKKLGLFSSGEEQSISSRQPLDGAERTSSSFLHGCLVFSFWSF</sequence>
<evidence type="ECO:0000313" key="1">
    <source>
        <dbReference type="EMBL" id="KYD09195.1"/>
    </source>
</evidence>
<dbReference type="PATRIC" id="fig|81408.3.peg.772"/>
<dbReference type="EMBL" id="LQYS01000098">
    <property type="protein sequence ID" value="KYD09195.1"/>
    <property type="molecule type" value="Genomic_DNA"/>
</dbReference>
<name>A0A150LAB0_9BACL</name>